<dbReference type="Gramene" id="PRQ30099">
    <property type="protein sequence ID" value="PRQ30099"/>
    <property type="gene ID" value="RchiOBHm_Chr5g0020921"/>
</dbReference>
<proteinExistence type="inferred from homology"/>
<comment type="catalytic activity">
    <reaction evidence="1">
        <text>aldehydo-D-ribose 5-phosphate = D-ribulose 5-phosphate</text>
        <dbReference type="Rhea" id="RHEA:14657"/>
        <dbReference type="ChEBI" id="CHEBI:58121"/>
        <dbReference type="ChEBI" id="CHEBI:58273"/>
        <dbReference type="EC" id="5.3.1.6"/>
    </reaction>
</comment>
<protein>
    <recommendedName>
        <fullName evidence="4">ribose-5-phosphate isomerase</fullName>
        <ecNumber evidence="4">5.3.1.6</ecNumber>
    </recommendedName>
</protein>
<dbReference type="InterPro" id="IPR004788">
    <property type="entry name" value="Ribose5P_isomerase_type_A"/>
</dbReference>
<dbReference type="GO" id="GO:0009052">
    <property type="term" value="P:pentose-phosphate shunt, non-oxidative branch"/>
    <property type="evidence" value="ECO:0007669"/>
    <property type="project" value="InterPro"/>
</dbReference>
<dbReference type="Pfam" id="PF06026">
    <property type="entry name" value="Rib_5-P_isom_A"/>
    <property type="match status" value="1"/>
</dbReference>
<keyword evidence="8" id="KW-1185">Reference proteome</keyword>
<feature type="signal peptide" evidence="6">
    <location>
        <begin position="1"/>
        <end position="23"/>
    </location>
</feature>
<comment type="caution">
    <text evidence="7">The sequence shown here is derived from an EMBL/GenBank/DDBJ whole genome shotgun (WGS) entry which is preliminary data.</text>
</comment>
<evidence type="ECO:0000313" key="8">
    <source>
        <dbReference type="Proteomes" id="UP000238479"/>
    </source>
</evidence>
<comment type="pathway">
    <text evidence="2">Carbohydrate degradation; pentose phosphate pathway; D-ribose 5-phosphate from D-ribulose 5-phosphate (non-oxidative stage): step 1/1.</text>
</comment>
<feature type="chain" id="PRO_5015171908" description="ribose-5-phosphate isomerase" evidence="6">
    <location>
        <begin position="24"/>
        <end position="135"/>
    </location>
</feature>
<dbReference type="Gene3D" id="3.40.50.1360">
    <property type="match status" value="1"/>
</dbReference>
<evidence type="ECO:0000313" key="7">
    <source>
        <dbReference type="EMBL" id="PRQ30099.1"/>
    </source>
</evidence>
<dbReference type="InterPro" id="IPR050262">
    <property type="entry name" value="Ribose-5P_isomerase"/>
</dbReference>
<evidence type="ECO:0000256" key="6">
    <source>
        <dbReference type="SAM" id="SignalP"/>
    </source>
</evidence>
<evidence type="ECO:0000256" key="5">
    <source>
        <dbReference type="ARBA" id="ARBA00023235"/>
    </source>
</evidence>
<dbReference type="PANTHER" id="PTHR43748:SF2">
    <property type="entry name" value="RIBOSE-5-PHOSPHATE ISOMERASE 2-RELATED"/>
    <property type="match status" value="1"/>
</dbReference>
<dbReference type="UniPathway" id="UPA00115">
    <property type="reaction ID" value="UER00412"/>
</dbReference>
<dbReference type="AlphaFoldDB" id="A0A2P6Q7E8"/>
<evidence type="ECO:0000256" key="4">
    <source>
        <dbReference type="ARBA" id="ARBA00011959"/>
    </source>
</evidence>
<dbReference type="PANTHER" id="PTHR43748">
    <property type="entry name" value="RIBOSE-5-PHOSPHATE ISOMERASE 3, CHLOROPLASTIC-RELATED"/>
    <property type="match status" value="1"/>
</dbReference>
<sequence length="135" mass="15043">MHKWIKLVRPFSCLLSFPISGFSSSILTQDELKKITAYKVVESGMIFHLGSGSIVKHTVDRLSELLQPGKVHNIIGISENTHQQVISLRIPLSNLDDYPILDLAIDDADEVDPHLNLVKGCCGYLLREKMVEGVC</sequence>
<dbReference type="InterPro" id="IPR037171">
    <property type="entry name" value="NagB/RpiA_transferase-like"/>
</dbReference>
<dbReference type="STRING" id="74649.A0A2P6Q7E8"/>
<dbReference type="Proteomes" id="UP000238479">
    <property type="component" value="Chromosome 5"/>
</dbReference>
<dbReference type="EMBL" id="PDCK01000043">
    <property type="protein sequence ID" value="PRQ30099.1"/>
    <property type="molecule type" value="Genomic_DNA"/>
</dbReference>
<dbReference type="OMA" id="KFAMITP"/>
<evidence type="ECO:0000256" key="3">
    <source>
        <dbReference type="ARBA" id="ARBA00008088"/>
    </source>
</evidence>
<gene>
    <name evidence="7" type="ORF">RchiOBHm_Chr5g0020921</name>
</gene>
<dbReference type="EC" id="5.3.1.6" evidence="4"/>
<dbReference type="GO" id="GO:0004751">
    <property type="term" value="F:ribose-5-phosphate isomerase activity"/>
    <property type="evidence" value="ECO:0007669"/>
    <property type="project" value="UniProtKB-EC"/>
</dbReference>
<reference evidence="7 8" key="1">
    <citation type="journal article" date="2018" name="Nat. Genet.">
        <title>The Rosa genome provides new insights in the design of modern roses.</title>
        <authorList>
            <person name="Bendahmane M."/>
        </authorList>
    </citation>
    <scope>NUCLEOTIDE SEQUENCE [LARGE SCALE GENOMIC DNA]</scope>
    <source>
        <strain evidence="8">cv. Old Blush</strain>
    </source>
</reference>
<organism evidence="7 8">
    <name type="scientific">Rosa chinensis</name>
    <name type="common">China rose</name>
    <dbReference type="NCBI Taxonomy" id="74649"/>
    <lineage>
        <taxon>Eukaryota</taxon>
        <taxon>Viridiplantae</taxon>
        <taxon>Streptophyta</taxon>
        <taxon>Embryophyta</taxon>
        <taxon>Tracheophyta</taxon>
        <taxon>Spermatophyta</taxon>
        <taxon>Magnoliopsida</taxon>
        <taxon>eudicotyledons</taxon>
        <taxon>Gunneridae</taxon>
        <taxon>Pentapetalae</taxon>
        <taxon>rosids</taxon>
        <taxon>fabids</taxon>
        <taxon>Rosales</taxon>
        <taxon>Rosaceae</taxon>
        <taxon>Rosoideae</taxon>
        <taxon>Rosoideae incertae sedis</taxon>
        <taxon>Rosa</taxon>
    </lineage>
</organism>
<evidence type="ECO:0000256" key="2">
    <source>
        <dbReference type="ARBA" id="ARBA00004988"/>
    </source>
</evidence>
<keyword evidence="5 7" id="KW-0413">Isomerase</keyword>
<accession>A0A2P6Q7E8</accession>
<dbReference type="SUPFAM" id="SSF100950">
    <property type="entry name" value="NagB/RpiA/CoA transferase-like"/>
    <property type="match status" value="1"/>
</dbReference>
<comment type="similarity">
    <text evidence="3">Belongs to the ribose 5-phosphate isomerase family.</text>
</comment>
<name>A0A2P6Q7E8_ROSCH</name>
<evidence type="ECO:0000256" key="1">
    <source>
        <dbReference type="ARBA" id="ARBA00001713"/>
    </source>
</evidence>
<keyword evidence="6" id="KW-0732">Signal</keyword>